<evidence type="ECO:0000313" key="5">
    <source>
        <dbReference type="Proteomes" id="UP000306147"/>
    </source>
</evidence>
<dbReference type="InterPro" id="IPR020845">
    <property type="entry name" value="AMP-binding_CS"/>
</dbReference>
<dbReference type="PANTHER" id="PTHR45527:SF1">
    <property type="entry name" value="FATTY ACID SYNTHASE"/>
    <property type="match status" value="1"/>
</dbReference>
<dbReference type="InterPro" id="IPR006162">
    <property type="entry name" value="Ppantetheine_attach_site"/>
</dbReference>
<dbReference type="Pfam" id="PF00550">
    <property type="entry name" value="PP-binding"/>
    <property type="match status" value="1"/>
</dbReference>
<evidence type="ECO:0000256" key="1">
    <source>
        <dbReference type="ARBA" id="ARBA00022450"/>
    </source>
</evidence>
<keyword evidence="5" id="KW-1185">Reference proteome</keyword>
<organism evidence="4 5">
    <name type="scientific">Sphingomonas gei</name>
    <dbReference type="NCBI Taxonomy" id="1395960"/>
    <lineage>
        <taxon>Bacteria</taxon>
        <taxon>Pseudomonadati</taxon>
        <taxon>Pseudomonadota</taxon>
        <taxon>Alphaproteobacteria</taxon>
        <taxon>Sphingomonadales</taxon>
        <taxon>Sphingomonadaceae</taxon>
        <taxon>Sphingomonas</taxon>
    </lineage>
</organism>
<keyword evidence="2" id="KW-0597">Phosphoprotein</keyword>
<dbReference type="AlphaFoldDB" id="A0A4S1X0Y8"/>
<dbReference type="Pfam" id="PF00501">
    <property type="entry name" value="AMP-binding"/>
    <property type="match status" value="1"/>
</dbReference>
<sequence length="984" mass="107905">MTVERLSIRSVRLSEREVDAAAASLARLTKAGGHSVSIRLRGRTADDHLRRIRAEWSLGLWPLPDADVWLIDCSSDPESEVAIARRQKEQDLEVADPSRCRIVLISYGGGVFDIVLSADRRSIGRAHLLLLAETIQRDWSMAGLPLPCQRRVGFDPCGREGRALAVPAADAWGLGGLNPSTGRDLFLGLPFEWAGAEECLMPAIALTLARFRGGGGALIATLVEIASDDKMGPREGLALFTLPDAVDRAIADFAKSCGEERRFAGWHSAEMDRELRSAGLSVDACLWFDIANPTWSLAHSADYKHAGVLAYPLNISLKRSNDNGLHLSYSFDLSAYHRSMIESFDRSVSFVLRQLKSSETQRSADEILLVDSEELVTTQKGSTVPAAALMGDSLIGALQALVASQPDASAITFQDDTLTYAEFDQLSSRYADAIRSLGVRKNHRVGICVERSLELVPLLAAVLKCGATYVPIDPSTPTDRKEFIIADAEMSLLIVSHPESSLCASVRTVQSSALLETDVAAALSDEVANRPAQAYIIYTSGSTGRPKGVLIPQKNVLALVEALRGRLELSSQDRWTLFHSTAFDFSTWEIWGCLLTGGHLFVISYFLSRSPEGFLQLLADQKITVLNQTPTAFSQLQDAFLARRPDLQLRLVIFGGETLDASTLLPWMNSYLCSDCRVFNMYGITETTVHVTAELITRKHALACSRAVGAPIDGWSVYIKDPLGRLLPRGLTGEIYVGGHGLATGYWNNPDENEARFATDETSGQRLYRSGDRGRLRPDGRLDHLGRLDNQVKLRGFRIELDEIRSVILQVAGVSGSMVILREPEGGNSFLHAFVTGSGPDVRHIRAEISRALPDYMIPRKISVLERFPLTVNGKFDAAMALNVTDRQPVEEVSWSPADDRQAEGDTDELGVMLARSWSSVFGQAVSASDNFFDLGGDSLMAVKLAAIMRELNCPFGTVRDIFVYQTPNRIAQEWYDQLMTTPG</sequence>
<feature type="domain" description="Carrier" evidence="3">
    <location>
        <begin position="905"/>
        <end position="979"/>
    </location>
</feature>
<dbReference type="Proteomes" id="UP000306147">
    <property type="component" value="Unassembled WGS sequence"/>
</dbReference>
<dbReference type="InterPro" id="IPR010071">
    <property type="entry name" value="AA_adenyl_dom"/>
</dbReference>
<dbReference type="InterPro" id="IPR036736">
    <property type="entry name" value="ACP-like_sf"/>
</dbReference>
<proteinExistence type="predicted"/>
<name>A0A4S1X0Y8_9SPHN</name>
<dbReference type="SUPFAM" id="SSF56801">
    <property type="entry name" value="Acetyl-CoA synthetase-like"/>
    <property type="match status" value="1"/>
</dbReference>
<keyword evidence="1" id="KW-0596">Phosphopantetheine</keyword>
<gene>
    <name evidence="4" type="ORF">E5A73_20985</name>
</gene>
<evidence type="ECO:0000259" key="3">
    <source>
        <dbReference type="PROSITE" id="PS50075"/>
    </source>
</evidence>
<dbReference type="PROSITE" id="PS00012">
    <property type="entry name" value="PHOSPHOPANTETHEINE"/>
    <property type="match status" value="1"/>
</dbReference>
<dbReference type="GO" id="GO:0044550">
    <property type="term" value="P:secondary metabolite biosynthetic process"/>
    <property type="evidence" value="ECO:0007669"/>
    <property type="project" value="TreeGrafter"/>
</dbReference>
<dbReference type="OrthoDB" id="9778690at2"/>
<evidence type="ECO:0000313" key="4">
    <source>
        <dbReference type="EMBL" id="TGX48420.1"/>
    </source>
</evidence>
<evidence type="ECO:0000256" key="2">
    <source>
        <dbReference type="ARBA" id="ARBA00022553"/>
    </source>
</evidence>
<dbReference type="PANTHER" id="PTHR45527">
    <property type="entry name" value="NONRIBOSOMAL PEPTIDE SYNTHETASE"/>
    <property type="match status" value="1"/>
</dbReference>
<dbReference type="EMBL" id="SRXT01000012">
    <property type="protein sequence ID" value="TGX48420.1"/>
    <property type="molecule type" value="Genomic_DNA"/>
</dbReference>
<dbReference type="PROSITE" id="PS50075">
    <property type="entry name" value="CARRIER"/>
    <property type="match status" value="1"/>
</dbReference>
<dbReference type="InterPro" id="IPR045851">
    <property type="entry name" value="AMP-bd_C_sf"/>
</dbReference>
<dbReference type="GO" id="GO:0031177">
    <property type="term" value="F:phosphopantetheine binding"/>
    <property type="evidence" value="ECO:0007669"/>
    <property type="project" value="TreeGrafter"/>
</dbReference>
<dbReference type="InterPro" id="IPR000873">
    <property type="entry name" value="AMP-dep_synth/lig_dom"/>
</dbReference>
<dbReference type="GO" id="GO:0043041">
    <property type="term" value="P:amino acid activation for nonribosomal peptide biosynthetic process"/>
    <property type="evidence" value="ECO:0007669"/>
    <property type="project" value="TreeGrafter"/>
</dbReference>
<dbReference type="Gene3D" id="3.30.300.30">
    <property type="match status" value="1"/>
</dbReference>
<reference evidence="4 5" key="1">
    <citation type="submission" date="2019-04" db="EMBL/GenBank/DDBJ databases">
        <title>Sphingomonas psychrotolerans sp. nov., isolated from soil in the Tianshan Mountains, Xinjiang, China.</title>
        <authorList>
            <person name="Luo Y."/>
            <person name="Sheng H."/>
        </authorList>
    </citation>
    <scope>NUCLEOTIDE SEQUENCE [LARGE SCALE GENOMIC DNA]</scope>
    <source>
        <strain evidence="4 5">ZFGT-11</strain>
    </source>
</reference>
<dbReference type="Gene3D" id="1.10.1200.10">
    <property type="entry name" value="ACP-like"/>
    <property type="match status" value="1"/>
</dbReference>
<comment type="caution">
    <text evidence="4">The sequence shown here is derived from an EMBL/GenBank/DDBJ whole genome shotgun (WGS) entry which is preliminary data.</text>
</comment>
<dbReference type="Gene3D" id="3.40.50.12780">
    <property type="entry name" value="N-terminal domain of ligase-like"/>
    <property type="match status" value="1"/>
</dbReference>
<dbReference type="InterPro" id="IPR009081">
    <property type="entry name" value="PP-bd_ACP"/>
</dbReference>
<protein>
    <submittedName>
        <fullName evidence="4">Amino acid adenylation domain-containing protein</fullName>
    </submittedName>
</protein>
<dbReference type="SUPFAM" id="SSF47336">
    <property type="entry name" value="ACP-like"/>
    <property type="match status" value="1"/>
</dbReference>
<accession>A0A4S1X0Y8</accession>
<dbReference type="InterPro" id="IPR042099">
    <property type="entry name" value="ANL_N_sf"/>
</dbReference>
<dbReference type="GO" id="GO:0005737">
    <property type="term" value="C:cytoplasm"/>
    <property type="evidence" value="ECO:0007669"/>
    <property type="project" value="TreeGrafter"/>
</dbReference>
<dbReference type="PROSITE" id="PS00455">
    <property type="entry name" value="AMP_BINDING"/>
    <property type="match status" value="1"/>
</dbReference>
<dbReference type="NCBIfam" id="TIGR01733">
    <property type="entry name" value="AA-adenyl-dom"/>
    <property type="match status" value="1"/>
</dbReference>